<dbReference type="Proteomes" id="UP000019141">
    <property type="component" value="Unassembled WGS sequence"/>
</dbReference>
<dbReference type="AlphaFoldDB" id="W4LKZ9"/>
<dbReference type="EMBL" id="AZHW01000539">
    <property type="protein sequence ID" value="ETW98589.1"/>
    <property type="molecule type" value="Genomic_DNA"/>
</dbReference>
<gene>
    <name evidence="1" type="ORF">ETSY1_18105</name>
</gene>
<evidence type="ECO:0000313" key="1">
    <source>
        <dbReference type="EMBL" id="ETW98589.1"/>
    </source>
</evidence>
<protein>
    <recommendedName>
        <fullName evidence="3">N-formylglutamate amidohydrolase</fullName>
    </recommendedName>
</protein>
<name>W4LKZ9_ENTF1</name>
<dbReference type="Gene3D" id="3.40.630.40">
    <property type="entry name" value="Zn-dependent exopeptidases"/>
    <property type="match status" value="1"/>
</dbReference>
<dbReference type="InterPro" id="IPR007709">
    <property type="entry name" value="N-FG_amidohydro"/>
</dbReference>
<keyword evidence="2" id="KW-1185">Reference proteome</keyword>
<organism evidence="1 2">
    <name type="scientific">Entotheonella factor</name>
    <dbReference type="NCBI Taxonomy" id="1429438"/>
    <lineage>
        <taxon>Bacteria</taxon>
        <taxon>Pseudomonadati</taxon>
        <taxon>Nitrospinota/Tectimicrobiota group</taxon>
        <taxon>Candidatus Tectimicrobiota</taxon>
        <taxon>Candidatus Entotheonellia</taxon>
        <taxon>Candidatus Entotheonellales</taxon>
        <taxon>Candidatus Entotheonellaceae</taxon>
        <taxon>Candidatus Entotheonella</taxon>
    </lineage>
</organism>
<dbReference type="HOGENOM" id="CLU_972131_0_0_7"/>
<sequence length="286" mass="32414">MTSDRLILKRPRSGLAPLPILVSIPHYDTEALPQIGDEDYSEPWFRTFAYGFADTFVGDLYSDLHHHGATVLATPISRIFVDLNRRRADFQQENGIVRSTRGVVRTHTIRDTPIFTHDLRSDELEERLVHFYDPYYAMLDQLLRQIRTTHGYALLLDAHTGSPRRMLDYQVIIGTRHGATSHDAIGGMIDTIFTQHGFEVHHNISGYAGGNIVRTYGQPETESIHALQLEINASLLMTTPRQEFIAQISRGETPSKNHENIARLRACLQEVITVLPNVLMTLHPSP</sequence>
<reference evidence="1 2" key="1">
    <citation type="journal article" date="2014" name="Nature">
        <title>An environmental bacterial taxon with a large and distinct metabolic repertoire.</title>
        <authorList>
            <person name="Wilson M.C."/>
            <person name="Mori T."/>
            <person name="Ruckert C."/>
            <person name="Uria A.R."/>
            <person name="Helf M.J."/>
            <person name="Takada K."/>
            <person name="Gernert C."/>
            <person name="Steffens U.A."/>
            <person name="Heycke N."/>
            <person name="Schmitt S."/>
            <person name="Rinke C."/>
            <person name="Helfrich E.J."/>
            <person name="Brachmann A.O."/>
            <person name="Gurgui C."/>
            <person name="Wakimoto T."/>
            <person name="Kracht M."/>
            <person name="Crusemann M."/>
            <person name="Hentschel U."/>
            <person name="Abe I."/>
            <person name="Matsunaga S."/>
            <person name="Kalinowski J."/>
            <person name="Takeyama H."/>
            <person name="Piel J."/>
        </authorList>
    </citation>
    <scope>NUCLEOTIDE SEQUENCE [LARGE SCALE GENOMIC DNA]</scope>
    <source>
        <strain evidence="2">TSY1</strain>
    </source>
</reference>
<evidence type="ECO:0000313" key="2">
    <source>
        <dbReference type="Proteomes" id="UP000019141"/>
    </source>
</evidence>
<accession>W4LKZ9</accession>
<proteinExistence type="predicted"/>
<evidence type="ECO:0008006" key="3">
    <source>
        <dbReference type="Google" id="ProtNLM"/>
    </source>
</evidence>
<dbReference type="SUPFAM" id="SSF53187">
    <property type="entry name" value="Zn-dependent exopeptidases"/>
    <property type="match status" value="1"/>
</dbReference>
<comment type="caution">
    <text evidence="1">The sequence shown here is derived from an EMBL/GenBank/DDBJ whole genome shotgun (WGS) entry which is preliminary data.</text>
</comment>
<dbReference type="Pfam" id="PF05013">
    <property type="entry name" value="FGase"/>
    <property type="match status" value="1"/>
</dbReference>